<name>A0A9D4TZP5_CHLVU</name>
<gene>
    <name evidence="4" type="ORF">D9Q98_001335</name>
</gene>
<reference evidence="4" key="2">
    <citation type="submission" date="2020-11" db="EMBL/GenBank/DDBJ databases">
        <authorList>
            <person name="Cecchin M."/>
            <person name="Marcolungo L."/>
            <person name="Rossato M."/>
            <person name="Girolomoni L."/>
            <person name="Cosentino E."/>
            <person name="Cuine S."/>
            <person name="Li-Beisson Y."/>
            <person name="Delledonne M."/>
            <person name="Ballottari M."/>
        </authorList>
    </citation>
    <scope>NUCLEOTIDE SEQUENCE</scope>
    <source>
        <strain evidence="4">211/11P</strain>
        <tissue evidence="4">Whole cell</tissue>
    </source>
</reference>
<dbReference type="Pfam" id="PF14811">
    <property type="entry name" value="TPD"/>
    <property type="match status" value="1"/>
</dbReference>
<dbReference type="Pfam" id="PF08240">
    <property type="entry name" value="ADH_N"/>
    <property type="match status" value="1"/>
</dbReference>
<sequence>MDRASFRAILEKVSVPLSAWPHFEVIARLFDVPFATVFSIYSLEVQGRVLRRNHVVKGEIQAHARRYLAGVDALQLAFELDFPPCVLLRRLLEELDIGLAKDRITRAFRQPSLLPTLVSLQSLQRLAAGKASATAVAAEGRLANGEEGTDAAAATAATADMHQARELLARLQRDIEQCVMCDRVCSPASDAIRHSAGNEYEERLNADLAAAGVAFWTEDQLRSRGYHKTPDARLQVPIAVRGRIVNWIDSKATFGDDKLHRQQTAEQYERYVNRFGPGLVIYWHGYIADLNRVVEGSIPEPSKGQVRVRLQLRPVNPADIFSVQGVYPGFASEEGSSLPAVPGLEGMGVVDKCGAGASQFKAGQRVTGAPFDAAKGCGTWQQYVVVNEGQLLAVPDKVSDEAAAQFLINPVTLYGFFDVLKMPKGEYLLSNAASSTLGRMIIQLGKHYGIKTINLVRSAHHVDDLKALGADEVIVTTEEDLVERVKQITGGKGAYATLECVGGEITEQLVKATRNNGTVVVYGAMAAFSFCSGVHDVLFRGVTIKGFWLNPYLTSVGNRRSEVLKEVMNLLEQGTISPYSGTHYPLGEARQAIVETQTPKRGGKCFLEG</sequence>
<dbReference type="InterPro" id="IPR029404">
    <property type="entry name" value="CDIN1"/>
</dbReference>
<evidence type="ECO:0000259" key="3">
    <source>
        <dbReference type="SMART" id="SM00829"/>
    </source>
</evidence>
<dbReference type="CDD" id="cd05282">
    <property type="entry name" value="ETR_like"/>
    <property type="match status" value="1"/>
</dbReference>
<feature type="domain" description="Enoyl reductase (ER)" evidence="3">
    <location>
        <begin position="285"/>
        <end position="607"/>
    </location>
</feature>
<dbReference type="SUPFAM" id="SSF51735">
    <property type="entry name" value="NAD(P)-binding Rossmann-fold domains"/>
    <property type="match status" value="1"/>
</dbReference>
<dbReference type="Proteomes" id="UP001055712">
    <property type="component" value="Unassembled WGS sequence"/>
</dbReference>
<dbReference type="InterPro" id="IPR020843">
    <property type="entry name" value="ER"/>
</dbReference>
<dbReference type="SMART" id="SM00829">
    <property type="entry name" value="PKS_ER"/>
    <property type="match status" value="1"/>
</dbReference>
<evidence type="ECO:0000313" key="5">
    <source>
        <dbReference type="Proteomes" id="UP001055712"/>
    </source>
</evidence>
<keyword evidence="2" id="KW-0560">Oxidoreductase</keyword>
<dbReference type="InterPro" id="IPR011032">
    <property type="entry name" value="GroES-like_sf"/>
</dbReference>
<comment type="caution">
    <text evidence="4">The sequence shown here is derived from an EMBL/GenBank/DDBJ whole genome shotgun (WGS) entry which is preliminary data.</text>
</comment>
<evidence type="ECO:0000313" key="4">
    <source>
        <dbReference type="EMBL" id="KAI3438921.1"/>
    </source>
</evidence>
<dbReference type="Pfam" id="PF00107">
    <property type="entry name" value="ADH_zinc_N"/>
    <property type="match status" value="1"/>
</dbReference>
<dbReference type="EMBL" id="SIDB01000001">
    <property type="protein sequence ID" value="KAI3438921.1"/>
    <property type="molecule type" value="Genomic_DNA"/>
</dbReference>
<accession>A0A9D4TZP5</accession>
<dbReference type="OrthoDB" id="7482721at2759"/>
<evidence type="ECO:0000256" key="2">
    <source>
        <dbReference type="ARBA" id="ARBA00023002"/>
    </source>
</evidence>
<dbReference type="SUPFAM" id="SSF50129">
    <property type="entry name" value="GroES-like"/>
    <property type="match status" value="1"/>
</dbReference>
<dbReference type="Gene3D" id="3.40.50.720">
    <property type="entry name" value="NAD(P)-binding Rossmann-like Domain"/>
    <property type="match status" value="1"/>
</dbReference>
<dbReference type="GO" id="GO:0070402">
    <property type="term" value="F:NADPH binding"/>
    <property type="evidence" value="ECO:0007669"/>
    <property type="project" value="TreeGrafter"/>
</dbReference>
<dbReference type="InterPro" id="IPR013154">
    <property type="entry name" value="ADH-like_N"/>
</dbReference>
<dbReference type="Gene3D" id="3.90.180.10">
    <property type="entry name" value="Medium-chain alcohol dehydrogenases, catalytic domain"/>
    <property type="match status" value="1"/>
</dbReference>
<reference evidence="4" key="1">
    <citation type="journal article" date="2019" name="Plant J.">
        <title>Chlorella vulgaris genome assembly and annotation reveals the molecular basis for metabolic acclimation to high light conditions.</title>
        <authorList>
            <person name="Cecchin M."/>
            <person name="Marcolungo L."/>
            <person name="Rossato M."/>
            <person name="Girolomoni L."/>
            <person name="Cosentino E."/>
            <person name="Cuine S."/>
            <person name="Li-Beisson Y."/>
            <person name="Delledonne M."/>
            <person name="Ballottari M."/>
        </authorList>
    </citation>
    <scope>NUCLEOTIDE SEQUENCE</scope>
    <source>
        <strain evidence="4">211/11P</strain>
    </source>
</reference>
<keyword evidence="5" id="KW-1185">Reference proteome</keyword>
<protein>
    <recommendedName>
        <fullName evidence="3">Enoyl reductase (ER) domain-containing protein</fullName>
    </recommendedName>
</protein>
<dbReference type="GO" id="GO:0016651">
    <property type="term" value="F:oxidoreductase activity, acting on NAD(P)H"/>
    <property type="evidence" value="ECO:0007669"/>
    <property type="project" value="TreeGrafter"/>
</dbReference>
<dbReference type="InterPro" id="IPR013149">
    <property type="entry name" value="ADH-like_C"/>
</dbReference>
<evidence type="ECO:0000256" key="1">
    <source>
        <dbReference type="ARBA" id="ARBA00022857"/>
    </source>
</evidence>
<dbReference type="InterPro" id="IPR036291">
    <property type="entry name" value="NAD(P)-bd_dom_sf"/>
</dbReference>
<dbReference type="PANTHER" id="PTHR48106">
    <property type="entry name" value="QUINONE OXIDOREDUCTASE PIG3-RELATED"/>
    <property type="match status" value="1"/>
</dbReference>
<dbReference type="AlphaFoldDB" id="A0A9D4TZP5"/>
<proteinExistence type="predicted"/>
<organism evidence="4 5">
    <name type="scientific">Chlorella vulgaris</name>
    <name type="common">Green alga</name>
    <dbReference type="NCBI Taxonomy" id="3077"/>
    <lineage>
        <taxon>Eukaryota</taxon>
        <taxon>Viridiplantae</taxon>
        <taxon>Chlorophyta</taxon>
        <taxon>core chlorophytes</taxon>
        <taxon>Trebouxiophyceae</taxon>
        <taxon>Chlorellales</taxon>
        <taxon>Chlorellaceae</taxon>
        <taxon>Chlorella clade</taxon>
        <taxon>Chlorella</taxon>
    </lineage>
</organism>
<keyword evidence="1" id="KW-0521">NADP</keyword>
<dbReference type="PANTHER" id="PTHR48106:SF2">
    <property type="entry name" value="ZN2+-BINDING DEHYDROGENASE"/>
    <property type="match status" value="1"/>
</dbReference>